<dbReference type="RefSeq" id="WP_112160189.1">
    <property type="nucleotide sequence ID" value="NZ_QKRX01000014.1"/>
</dbReference>
<accession>A0A364NIT2</accession>
<sequence length="174" mass="19453">METECQNRLPSQPIYAQSIPQLDVRVLISIIQDADHPKAIELVSMVNALPSSRVFTNVKWEAGVIDPSLKDALQKTPVGSHLVLCGDERFIWSCWSVANQAGWLNDEMTLLKTEHVRNLYCVHCGQIQPITTQAEVICQACQVKLFVRDHFSQRLGAYMGVCLDANQPYGGDVK</sequence>
<dbReference type="AlphaFoldDB" id="A0A364NIT2"/>
<protein>
    <recommendedName>
        <fullName evidence="1">Dimethylamine monooxygenase subunit DmmA-like C-terminal domain-containing protein</fullName>
    </recommendedName>
</protein>
<dbReference type="InterPro" id="IPR048037">
    <property type="entry name" value="DmmA-like_C"/>
</dbReference>
<feature type="domain" description="Dimethylamine monooxygenase subunit DmmA-like C-terminal" evidence="1">
    <location>
        <begin position="119"/>
        <end position="161"/>
    </location>
</feature>
<evidence type="ECO:0000313" key="2">
    <source>
        <dbReference type="EMBL" id="RAU16930.1"/>
    </source>
</evidence>
<evidence type="ECO:0000259" key="1">
    <source>
        <dbReference type="Pfam" id="PF22289"/>
    </source>
</evidence>
<organism evidence="2 3">
    <name type="scientific">Nitrincola tibetensis</name>
    <dbReference type="NCBI Taxonomy" id="2219697"/>
    <lineage>
        <taxon>Bacteria</taxon>
        <taxon>Pseudomonadati</taxon>
        <taxon>Pseudomonadota</taxon>
        <taxon>Gammaproteobacteria</taxon>
        <taxon>Oceanospirillales</taxon>
        <taxon>Oceanospirillaceae</taxon>
        <taxon>Nitrincola</taxon>
    </lineage>
</organism>
<name>A0A364NIT2_9GAMM</name>
<keyword evidence="3" id="KW-1185">Reference proteome</keyword>
<dbReference type="OrthoDB" id="6955242at2"/>
<comment type="caution">
    <text evidence="2">The sequence shown here is derived from an EMBL/GenBank/DDBJ whole genome shotgun (WGS) entry which is preliminary data.</text>
</comment>
<proteinExistence type="predicted"/>
<dbReference type="Proteomes" id="UP000250744">
    <property type="component" value="Unassembled WGS sequence"/>
</dbReference>
<dbReference type="NCBIfam" id="NF041259">
    <property type="entry name" value="mono_DmmA_fam"/>
    <property type="match status" value="1"/>
</dbReference>
<dbReference type="Pfam" id="PF22289">
    <property type="entry name" value="DmmA-like_C"/>
    <property type="match status" value="1"/>
</dbReference>
<dbReference type="EMBL" id="QKRX01000014">
    <property type="protein sequence ID" value="RAU16930.1"/>
    <property type="molecule type" value="Genomic_DNA"/>
</dbReference>
<evidence type="ECO:0000313" key="3">
    <source>
        <dbReference type="Proteomes" id="UP000250744"/>
    </source>
</evidence>
<gene>
    <name evidence="2" type="ORF">DN062_15375</name>
</gene>
<reference evidence="2 3" key="1">
    <citation type="submission" date="2018-06" db="EMBL/GenBank/DDBJ databases">
        <title>Nitrincola tibetense sp. nov., isolated from Lake XuguoCo on Tibetan Plateau.</title>
        <authorList>
            <person name="Xing P."/>
        </authorList>
    </citation>
    <scope>NUCLEOTIDE SEQUENCE [LARGE SCALE GENOMIC DNA]</scope>
    <source>
        <strain evidence="3">xg18</strain>
    </source>
</reference>